<evidence type="ECO:0000256" key="8">
    <source>
        <dbReference type="ARBA" id="ARBA00022729"/>
    </source>
</evidence>
<dbReference type="PANTHER" id="PTHR31683:SF18">
    <property type="entry name" value="PECTATE LYASE 21-RELATED"/>
    <property type="match status" value="1"/>
</dbReference>
<keyword evidence="9" id="KW-0106">Calcium</keyword>
<dbReference type="SUPFAM" id="SSF51126">
    <property type="entry name" value="Pectin lyase-like"/>
    <property type="match status" value="1"/>
</dbReference>
<gene>
    <name evidence="14" type="ORF">DL764_009850</name>
</gene>
<dbReference type="GO" id="GO:0046872">
    <property type="term" value="F:metal ion binding"/>
    <property type="evidence" value="ECO:0007669"/>
    <property type="project" value="UniProtKB-KW"/>
</dbReference>
<evidence type="ECO:0000259" key="13">
    <source>
        <dbReference type="SMART" id="SM00656"/>
    </source>
</evidence>
<reference evidence="14 15" key="1">
    <citation type="submission" date="2018-06" db="EMBL/GenBank/DDBJ databases">
        <title>Complete Genomes of Monosporascus.</title>
        <authorList>
            <person name="Robinson A.J."/>
            <person name="Natvig D.O."/>
        </authorList>
    </citation>
    <scope>NUCLEOTIDE SEQUENCE [LARGE SCALE GENOMIC DNA]</scope>
    <source>
        <strain evidence="14 15">CBS 110550</strain>
    </source>
</reference>
<organism evidence="14 15">
    <name type="scientific">Monosporascus ibericus</name>
    <dbReference type="NCBI Taxonomy" id="155417"/>
    <lineage>
        <taxon>Eukaryota</taxon>
        <taxon>Fungi</taxon>
        <taxon>Dikarya</taxon>
        <taxon>Ascomycota</taxon>
        <taxon>Pezizomycotina</taxon>
        <taxon>Sordariomycetes</taxon>
        <taxon>Xylariomycetidae</taxon>
        <taxon>Xylariales</taxon>
        <taxon>Xylariales incertae sedis</taxon>
        <taxon>Monosporascus</taxon>
    </lineage>
</organism>
<comment type="similarity">
    <text evidence="4 11">Belongs to the polysaccharide lyase 1 family.</text>
</comment>
<evidence type="ECO:0000256" key="11">
    <source>
        <dbReference type="RuleBase" id="RU361173"/>
    </source>
</evidence>
<comment type="cofactor">
    <cofactor evidence="2">
        <name>Ca(2+)</name>
        <dbReference type="ChEBI" id="CHEBI:29108"/>
    </cofactor>
</comment>
<evidence type="ECO:0000256" key="6">
    <source>
        <dbReference type="ARBA" id="ARBA00022525"/>
    </source>
</evidence>
<name>A0A4Q4SWT0_9PEZI</name>
<dbReference type="AlphaFoldDB" id="A0A4Q4SWT0"/>
<dbReference type="Gene3D" id="2.160.20.10">
    <property type="entry name" value="Single-stranded right-handed beta-helix, Pectin lyase-like"/>
    <property type="match status" value="1"/>
</dbReference>
<dbReference type="STRING" id="155417.A0A4Q4SWT0"/>
<dbReference type="SMART" id="SM00656">
    <property type="entry name" value="Amb_all"/>
    <property type="match status" value="1"/>
</dbReference>
<dbReference type="GO" id="GO:0030570">
    <property type="term" value="F:pectate lyase activity"/>
    <property type="evidence" value="ECO:0007669"/>
    <property type="project" value="UniProtKB-EC"/>
</dbReference>
<sequence length="330" mass="34868">MKFELPVALLAGLAAATPTPTENDHLDSRTVQKRATITDACNIGFCQQNGGTTGGRGGTTTTVADLASFTAAVGQEGPAVVVLDGKISGAAKVQVTSNKSIIGKPGSSLTGIGLTILGQKNVIVRNMKISKVLADYGDGITVQKSSNVWIDSCDISADLDHNKDYYDGLIDVVHASEWVTISNTYMHDHWKGSLVGHSNNNGDEDTGHLHVTYAGVWFDNINSRTPMYRFGEGHIFNCFLSNLLQTGINTRAYAQLLIESTAFENPPKKAIFSNDNGGLGGAVVRDVDLGGGGNLAPAGTLTSVPYSYQLLGSANVRSYVQANAGQKLTF</sequence>
<feature type="signal peptide" evidence="12">
    <location>
        <begin position="1"/>
        <end position="16"/>
    </location>
</feature>
<evidence type="ECO:0000256" key="5">
    <source>
        <dbReference type="ARBA" id="ARBA00012272"/>
    </source>
</evidence>
<dbReference type="FunFam" id="2.160.20.10:FF:000036">
    <property type="entry name" value="Pectate lyase A"/>
    <property type="match status" value="1"/>
</dbReference>
<evidence type="ECO:0000256" key="10">
    <source>
        <dbReference type="ARBA" id="ARBA00023239"/>
    </source>
</evidence>
<dbReference type="InterPro" id="IPR045032">
    <property type="entry name" value="PEL"/>
</dbReference>
<dbReference type="PANTHER" id="PTHR31683">
    <property type="entry name" value="PECTATE LYASE 18-RELATED"/>
    <property type="match status" value="1"/>
</dbReference>
<evidence type="ECO:0000313" key="14">
    <source>
        <dbReference type="EMBL" id="RYO80802.1"/>
    </source>
</evidence>
<dbReference type="Pfam" id="PF00544">
    <property type="entry name" value="Pectate_lyase_4"/>
    <property type="match status" value="1"/>
</dbReference>
<comment type="catalytic activity">
    <reaction evidence="1">
        <text>Eliminative cleavage of (1-&gt;4)-alpha-D-galacturonan to give oligosaccharides with 4-deoxy-alpha-D-galact-4-enuronosyl groups at their non-reducing ends.</text>
        <dbReference type="EC" id="4.2.2.2"/>
    </reaction>
</comment>
<dbReference type="EMBL" id="QJNU01001030">
    <property type="protein sequence ID" value="RYO80802.1"/>
    <property type="molecule type" value="Genomic_DNA"/>
</dbReference>
<keyword evidence="7" id="KW-0479">Metal-binding</keyword>
<dbReference type="InterPro" id="IPR002022">
    <property type="entry name" value="Pec_lyase"/>
</dbReference>
<keyword evidence="10 11" id="KW-0456">Lyase</keyword>
<keyword evidence="8 12" id="KW-0732">Signal</keyword>
<feature type="domain" description="Pectate lyase" evidence="13">
    <location>
        <begin position="56"/>
        <end position="269"/>
    </location>
</feature>
<evidence type="ECO:0000256" key="2">
    <source>
        <dbReference type="ARBA" id="ARBA00001913"/>
    </source>
</evidence>
<comment type="subcellular location">
    <subcellularLocation>
        <location evidence="3 11">Secreted</location>
    </subcellularLocation>
</comment>
<dbReference type="GO" id="GO:0000272">
    <property type="term" value="P:polysaccharide catabolic process"/>
    <property type="evidence" value="ECO:0007669"/>
    <property type="project" value="UniProtKB-KW"/>
</dbReference>
<keyword evidence="6 11" id="KW-0964">Secreted</keyword>
<evidence type="ECO:0000256" key="4">
    <source>
        <dbReference type="ARBA" id="ARBA00010980"/>
    </source>
</evidence>
<evidence type="ECO:0000256" key="3">
    <source>
        <dbReference type="ARBA" id="ARBA00004613"/>
    </source>
</evidence>
<protein>
    <recommendedName>
        <fullName evidence="5">pectate lyase</fullName>
        <ecNumber evidence="5">4.2.2.2</ecNumber>
    </recommendedName>
</protein>
<dbReference type="OrthoDB" id="1637350at2759"/>
<feature type="chain" id="PRO_5020744376" description="pectate lyase" evidence="12">
    <location>
        <begin position="17"/>
        <end position="330"/>
    </location>
</feature>
<accession>A0A4Q4SWT0</accession>
<evidence type="ECO:0000256" key="12">
    <source>
        <dbReference type="SAM" id="SignalP"/>
    </source>
</evidence>
<evidence type="ECO:0000256" key="1">
    <source>
        <dbReference type="ARBA" id="ARBA00000695"/>
    </source>
</evidence>
<dbReference type="GO" id="GO:0005576">
    <property type="term" value="C:extracellular region"/>
    <property type="evidence" value="ECO:0007669"/>
    <property type="project" value="UniProtKB-SubCell"/>
</dbReference>
<dbReference type="EC" id="4.2.2.2" evidence="5"/>
<keyword evidence="15" id="KW-1185">Reference proteome</keyword>
<comment type="caution">
    <text evidence="14">The sequence shown here is derived from an EMBL/GenBank/DDBJ whole genome shotgun (WGS) entry which is preliminary data.</text>
</comment>
<dbReference type="InterPro" id="IPR012334">
    <property type="entry name" value="Pectin_lyas_fold"/>
</dbReference>
<evidence type="ECO:0000313" key="15">
    <source>
        <dbReference type="Proteomes" id="UP000293360"/>
    </source>
</evidence>
<keyword evidence="11" id="KW-0119">Carbohydrate metabolism</keyword>
<evidence type="ECO:0000256" key="7">
    <source>
        <dbReference type="ARBA" id="ARBA00022723"/>
    </source>
</evidence>
<proteinExistence type="inferred from homology"/>
<dbReference type="InterPro" id="IPR011050">
    <property type="entry name" value="Pectin_lyase_fold/virulence"/>
</dbReference>
<evidence type="ECO:0000256" key="9">
    <source>
        <dbReference type="ARBA" id="ARBA00022837"/>
    </source>
</evidence>
<keyword evidence="11" id="KW-0624">Polysaccharide degradation</keyword>
<dbReference type="Proteomes" id="UP000293360">
    <property type="component" value="Unassembled WGS sequence"/>
</dbReference>